<dbReference type="Proteomes" id="UP000288805">
    <property type="component" value="Unassembled WGS sequence"/>
</dbReference>
<dbReference type="InterPro" id="IPR006016">
    <property type="entry name" value="UspA"/>
</dbReference>
<dbReference type="PANTHER" id="PTHR46553:SF3">
    <property type="entry name" value="ADENINE NUCLEOTIDE ALPHA HYDROLASES-LIKE SUPERFAMILY PROTEIN"/>
    <property type="match status" value="1"/>
</dbReference>
<dbReference type="SUPFAM" id="SSF52402">
    <property type="entry name" value="Adenine nucleotide alpha hydrolases-like"/>
    <property type="match status" value="1"/>
</dbReference>
<dbReference type="AlphaFoldDB" id="A0A438KL89"/>
<dbReference type="Pfam" id="PF00582">
    <property type="entry name" value="Usp"/>
    <property type="match status" value="1"/>
</dbReference>
<dbReference type="Gramene" id="Vitis05g00377.t01">
    <property type="protein sequence ID" value="Vitis05g00377.t01.CDS"/>
    <property type="gene ID" value="Vitis05g00377"/>
</dbReference>
<dbReference type="PRINTS" id="PR01438">
    <property type="entry name" value="UNVRSLSTRESS"/>
</dbReference>
<comment type="caution">
    <text evidence="3">The sequence shown here is derived from an EMBL/GenBank/DDBJ whole genome shotgun (WGS) entry which is preliminary data.</text>
</comment>
<feature type="domain" description="UspA" evidence="1">
    <location>
        <begin position="59"/>
        <end position="204"/>
    </location>
</feature>
<dbReference type="CDD" id="cd23659">
    <property type="entry name" value="USP_At3g01520-like"/>
    <property type="match status" value="1"/>
</dbReference>
<dbReference type="InterPro" id="IPR006015">
    <property type="entry name" value="Universal_stress_UspA"/>
</dbReference>
<evidence type="ECO:0000313" key="2">
    <source>
        <dbReference type="EMBL" id="RVW55647.1"/>
    </source>
</evidence>
<protein>
    <recommendedName>
        <fullName evidence="1">UspA domain-containing protein</fullName>
    </recommendedName>
</protein>
<dbReference type="EMBL" id="QGNW01001111">
    <property type="protein sequence ID" value="RVW55647.1"/>
    <property type="molecule type" value="Genomic_DNA"/>
</dbReference>
<dbReference type="Gene3D" id="3.40.50.620">
    <property type="entry name" value="HUPs"/>
    <property type="match status" value="1"/>
</dbReference>
<name>A0A438KL89_VITVI</name>
<organism evidence="3 4">
    <name type="scientific">Vitis vinifera</name>
    <name type="common">Grape</name>
    <dbReference type="NCBI Taxonomy" id="29760"/>
    <lineage>
        <taxon>Eukaryota</taxon>
        <taxon>Viridiplantae</taxon>
        <taxon>Streptophyta</taxon>
        <taxon>Embryophyta</taxon>
        <taxon>Tracheophyta</taxon>
        <taxon>Spermatophyta</taxon>
        <taxon>Magnoliopsida</taxon>
        <taxon>eudicotyledons</taxon>
        <taxon>Gunneridae</taxon>
        <taxon>Pentapetalae</taxon>
        <taxon>rosids</taxon>
        <taxon>Vitales</taxon>
        <taxon>Vitaceae</taxon>
        <taxon>Viteae</taxon>
        <taxon>Vitis</taxon>
    </lineage>
</organism>
<dbReference type="OrthoDB" id="843225at2759"/>
<evidence type="ECO:0000259" key="1">
    <source>
        <dbReference type="Pfam" id="PF00582"/>
    </source>
</evidence>
<sequence length="208" mass="22545">MILEPLSIVHHVGRSLKYGSQLPRHGQRSAILKTPSFLGTGPFQAFLLSSMETTERPVLVIGIDDSSHSFYALEWTLDHFFSSPKTKPFKLVIVYARPPASSVVGFAGPGLPDIIAHVDSDLKKAAARIVDKAKQMCNSKSVEDVTVSVMEGDARSIICDAVNIHHASILVVGSHGYGALKRAVLGSVSDYCAHHAHCTVMIVKKPKY</sequence>
<evidence type="ECO:0000313" key="4">
    <source>
        <dbReference type="Proteomes" id="UP000288805"/>
    </source>
</evidence>
<accession>A0A438KL89</accession>
<dbReference type="InterPro" id="IPR014729">
    <property type="entry name" value="Rossmann-like_a/b/a_fold"/>
</dbReference>
<dbReference type="PANTHER" id="PTHR46553">
    <property type="entry name" value="ADENINE NUCLEOTIDE ALPHA HYDROLASES-LIKE SUPERFAMILY PROTEIN"/>
    <property type="match status" value="1"/>
</dbReference>
<gene>
    <name evidence="3" type="ORF">CK203_001588</name>
    <name evidence="2" type="ORF">CK203_088123</name>
</gene>
<evidence type="ECO:0000313" key="3">
    <source>
        <dbReference type="EMBL" id="RVX21974.1"/>
    </source>
</evidence>
<dbReference type="EMBL" id="QGNW01000004">
    <property type="protein sequence ID" value="RVX21974.1"/>
    <property type="molecule type" value="Genomic_DNA"/>
</dbReference>
<proteinExistence type="predicted"/>
<reference evidence="3 4" key="1">
    <citation type="journal article" date="2018" name="PLoS Genet.">
        <title>Population sequencing reveals clonal diversity and ancestral inbreeding in the grapevine cultivar Chardonnay.</title>
        <authorList>
            <person name="Roach M.J."/>
            <person name="Johnson D.L."/>
            <person name="Bohlmann J."/>
            <person name="van Vuuren H.J."/>
            <person name="Jones S.J."/>
            <person name="Pretorius I.S."/>
            <person name="Schmidt S.A."/>
            <person name="Borneman A.R."/>
        </authorList>
    </citation>
    <scope>NUCLEOTIDE SEQUENCE [LARGE SCALE GENOMIC DNA]</scope>
    <source>
        <strain evidence="4">cv. Chardonnay</strain>
        <strain evidence="3">I10V1</strain>
        <tissue evidence="3">Leaf</tissue>
    </source>
</reference>